<dbReference type="InterPro" id="IPR000700">
    <property type="entry name" value="PAS-assoc_C"/>
</dbReference>
<dbReference type="AlphaFoldDB" id="A0A858RJ80"/>
<dbReference type="Proteomes" id="UP000501812">
    <property type="component" value="Chromosome"/>
</dbReference>
<dbReference type="Gene3D" id="3.60.40.10">
    <property type="entry name" value="PPM-type phosphatase domain"/>
    <property type="match status" value="1"/>
</dbReference>
<dbReference type="SMART" id="SM00086">
    <property type="entry name" value="PAC"/>
    <property type="match status" value="2"/>
</dbReference>
<dbReference type="InterPro" id="IPR001932">
    <property type="entry name" value="PPM-type_phosphatase-like_dom"/>
</dbReference>
<dbReference type="SMART" id="SM00091">
    <property type="entry name" value="PAS"/>
    <property type="match status" value="2"/>
</dbReference>
<dbReference type="InterPro" id="IPR013655">
    <property type="entry name" value="PAS_fold_3"/>
</dbReference>
<evidence type="ECO:0000313" key="4">
    <source>
        <dbReference type="EMBL" id="QJE96538.1"/>
    </source>
</evidence>
<dbReference type="PROSITE" id="PS50113">
    <property type="entry name" value="PAC"/>
    <property type="match status" value="2"/>
</dbReference>
<dbReference type="Gene3D" id="3.30.450.20">
    <property type="entry name" value="PAS domain"/>
    <property type="match status" value="2"/>
</dbReference>
<name>A0A858RJ80_9BACT</name>
<dbReference type="InterPro" id="IPR000014">
    <property type="entry name" value="PAS"/>
</dbReference>
<dbReference type="PANTHER" id="PTHR43156">
    <property type="entry name" value="STAGE II SPORULATION PROTEIN E-RELATED"/>
    <property type="match status" value="1"/>
</dbReference>
<keyword evidence="1" id="KW-0378">Hydrolase</keyword>
<dbReference type="PANTHER" id="PTHR43156:SF2">
    <property type="entry name" value="STAGE II SPORULATION PROTEIN E"/>
    <property type="match status" value="1"/>
</dbReference>
<dbReference type="GO" id="GO:0016791">
    <property type="term" value="F:phosphatase activity"/>
    <property type="evidence" value="ECO:0007669"/>
    <property type="project" value="TreeGrafter"/>
</dbReference>
<feature type="domain" description="PAC" evidence="3">
    <location>
        <begin position="222"/>
        <end position="276"/>
    </location>
</feature>
<dbReference type="InterPro" id="IPR052016">
    <property type="entry name" value="Bact_Sigma-Reg"/>
</dbReference>
<dbReference type="InterPro" id="IPR013656">
    <property type="entry name" value="PAS_4"/>
</dbReference>
<dbReference type="SUPFAM" id="SSF81606">
    <property type="entry name" value="PP2C-like"/>
    <property type="match status" value="1"/>
</dbReference>
<accession>A0A858RJ80</accession>
<feature type="domain" description="PAC" evidence="3">
    <location>
        <begin position="93"/>
        <end position="145"/>
    </location>
</feature>
<dbReference type="NCBIfam" id="TIGR00229">
    <property type="entry name" value="sensory_box"/>
    <property type="match status" value="1"/>
</dbReference>
<dbReference type="KEGG" id="luo:HHL09_12350"/>
<organism evidence="4 5">
    <name type="scientific">Luteolibacter luteus</name>
    <dbReference type="NCBI Taxonomy" id="2728835"/>
    <lineage>
        <taxon>Bacteria</taxon>
        <taxon>Pseudomonadati</taxon>
        <taxon>Verrucomicrobiota</taxon>
        <taxon>Verrucomicrobiia</taxon>
        <taxon>Verrucomicrobiales</taxon>
        <taxon>Verrucomicrobiaceae</taxon>
        <taxon>Luteolibacter</taxon>
    </lineage>
</organism>
<dbReference type="InterPro" id="IPR001610">
    <property type="entry name" value="PAC"/>
</dbReference>
<dbReference type="InterPro" id="IPR035965">
    <property type="entry name" value="PAS-like_dom_sf"/>
</dbReference>
<protein>
    <submittedName>
        <fullName evidence="4">SpoIIE family protein phosphatase</fullName>
    </submittedName>
</protein>
<dbReference type="CDD" id="cd00130">
    <property type="entry name" value="PAS"/>
    <property type="match status" value="2"/>
</dbReference>
<sequence>MLMIHPGGTSGSNSEDAGRLVLALRASNEGIWDWWTGNQDIYYSRRILEFFECSPSTAPNIFLEPHEMIHEEDRPRFSQSLKNALSPSGPELFAIDCRLKTGGNHWRWLRIRGTVVRTREGQAQRIAGSMIDISLRKEAEAQIEEERHLLRMLIDHVPLQVYFKDRESRFVLANKQMAEWMGLKEPRELTGKHDSDFFAEEHWEQAAKDERRIMESLQPVNGKVERETWRGDNDGEDTWVLTSKFPWVDRGGEVKGTFGVSSDVTELVRAKQEATELAAELRVKNQAYEEELQLAREIQQTLAGSNFPEVGDGISKLRFGARYLPISGMAGDFFEVLRISDDKAGVLICDVMGHGVRSALVVAMLRGLLEKQRRSASDPSAFLSGLNSGLAAILDRAGATMFATAFYAVADLGTGVLRYACAGHPGAIATGPGGVQQLAATRKEKGPGLGLIAKAEYPAGELRLAEVSRILLFTDGILEAENEEGEPFLEKRLMETAADCRGETLEEMLDIVLTRVLQYSDGHHFDDDVCLLGMELVPTPVAAE</sequence>
<dbReference type="EMBL" id="CP051774">
    <property type="protein sequence ID" value="QJE96538.1"/>
    <property type="molecule type" value="Genomic_DNA"/>
</dbReference>
<dbReference type="SUPFAM" id="SSF55785">
    <property type="entry name" value="PYP-like sensor domain (PAS domain)"/>
    <property type="match status" value="2"/>
</dbReference>
<keyword evidence="2" id="KW-0175">Coiled coil</keyword>
<dbReference type="Pfam" id="PF08447">
    <property type="entry name" value="PAS_3"/>
    <property type="match status" value="1"/>
</dbReference>
<gene>
    <name evidence="4" type="ORF">HHL09_12350</name>
</gene>
<evidence type="ECO:0000256" key="1">
    <source>
        <dbReference type="ARBA" id="ARBA00022801"/>
    </source>
</evidence>
<evidence type="ECO:0000259" key="3">
    <source>
        <dbReference type="PROSITE" id="PS50113"/>
    </source>
</evidence>
<proteinExistence type="predicted"/>
<feature type="coiled-coil region" evidence="2">
    <location>
        <begin position="264"/>
        <end position="298"/>
    </location>
</feature>
<evidence type="ECO:0000313" key="5">
    <source>
        <dbReference type="Proteomes" id="UP000501812"/>
    </source>
</evidence>
<keyword evidence="5" id="KW-1185">Reference proteome</keyword>
<evidence type="ECO:0000256" key="2">
    <source>
        <dbReference type="SAM" id="Coils"/>
    </source>
</evidence>
<reference evidence="4 5" key="1">
    <citation type="submission" date="2020-04" db="EMBL/GenBank/DDBJ databases">
        <title>Luteolibacter sp. G-1-1-1 isolated from soil.</title>
        <authorList>
            <person name="Dahal R.H."/>
        </authorList>
    </citation>
    <scope>NUCLEOTIDE SEQUENCE [LARGE SCALE GENOMIC DNA]</scope>
    <source>
        <strain evidence="4 5">G-1-1-1</strain>
    </source>
</reference>
<dbReference type="Pfam" id="PF07228">
    <property type="entry name" value="SpoIIE"/>
    <property type="match status" value="1"/>
</dbReference>
<dbReference type="InterPro" id="IPR036457">
    <property type="entry name" value="PPM-type-like_dom_sf"/>
</dbReference>
<dbReference type="Pfam" id="PF08448">
    <property type="entry name" value="PAS_4"/>
    <property type="match status" value="1"/>
</dbReference>
<dbReference type="SMART" id="SM00331">
    <property type="entry name" value="PP2C_SIG"/>
    <property type="match status" value="1"/>
</dbReference>
<dbReference type="RefSeq" id="WP_169454939.1">
    <property type="nucleotide sequence ID" value="NZ_CP051774.1"/>
</dbReference>